<reference evidence="2 3" key="1">
    <citation type="journal article" date="2014" name="PLoS ONE">
        <title>Global Analysis of Gene Expression Profiles in Physic Nut (Jatropha curcas L.) Seedlings Exposed to Salt Stress.</title>
        <authorList>
            <person name="Zhang L."/>
            <person name="Zhang C."/>
            <person name="Wu P."/>
            <person name="Chen Y."/>
            <person name="Li M."/>
            <person name="Jiang H."/>
            <person name="Wu G."/>
        </authorList>
    </citation>
    <scope>NUCLEOTIDE SEQUENCE [LARGE SCALE GENOMIC DNA]</scope>
    <source>
        <strain evidence="3">cv. GZQX0401</strain>
        <tissue evidence="2">Young leaves</tissue>
    </source>
</reference>
<name>A0A067JTJ2_JATCU</name>
<proteinExistence type="predicted"/>
<sequence>MKPFHFLIVCILFSSLLLIPSPSVARELAHNDENGGKKAEVLLEKESVSEATGGSNVGDAVPTCTRRQSPSYRCKCPVYRPRC</sequence>
<keyword evidence="3" id="KW-1185">Reference proteome</keyword>
<organism evidence="2 3">
    <name type="scientific">Jatropha curcas</name>
    <name type="common">Barbados nut</name>
    <dbReference type="NCBI Taxonomy" id="180498"/>
    <lineage>
        <taxon>Eukaryota</taxon>
        <taxon>Viridiplantae</taxon>
        <taxon>Streptophyta</taxon>
        <taxon>Embryophyta</taxon>
        <taxon>Tracheophyta</taxon>
        <taxon>Spermatophyta</taxon>
        <taxon>Magnoliopsida</taxon>
        <taxon>eudicotyledons</taxon>
        <taxon>Gunneridae</taxon>
        <taxon>Pentapetalae</taxon>
        <taxon>rosids</taxon>
        <taxon>fabids</taxon>
        <taxon>Malpighiales</taxon>
        <taxon>Euphorbiaceae</taxon>
        <taxon>Crotonoideae</taxon>
        <taxon>Jatropheae</taxon>
        <taxon>Jatropha</taxon>
    </lineage>
</organism>
<protein>
    <submittedName>
        <fullName evidence="2">Uncharacterized protein</fullName>
    </submittedName>
</protein>
<evidence type="ECO:0000256" key="1">
    <source>
        <dbReference type="SAM" id="SignalP"/>
    </source>
</evidence>
<evidence type="ECO:0000313" key="2">
    <source>
        <dbReference type="EMBL" id="KDP27266.1"/>
    </source>
</evidence>
<dbReference type="EMBL" id="KK914862">
    <property type="protein sequence ID" value="KDP27266.1"/>
    <property type="molecule type" value="Genomic_DNA"/>
</dbReference>
<feature type="signal peptide" evidence="1">
    <location>
        <begin position="1"/>
        <end position="25"/>
    </location>
</feature>
<keyword evidence="1" id="KW-0732">Signal</keyword>
<accession>A0A067JTJ2</accession>
<dbReference type="OrthoDB" id="10014052at2759"/>
<dbReference type="AlphaFoldDB" id="A0A067JTJ2"/>
<feature type="chain" id="PRO_5001638962" evidence="1">
    <location>
        <begin position="26"/>
        <end position="83"/>
    </location>
</feature>
<evidence type="ECO:0000313" key="3">
    <source>
        <dbReference type="Proteomes" id="UP000027138"/>
    </source>
</evidence>
<gene>
    <name evidence="2" type="ORF">JCGZ_19965</name>
</gene>
<dbReference type="Proteomes" id="UP000027138">
    <property type="component" value="Unassembled WGS sequence"/>
</dbReference>